<proteinExistence type="inferred from homology"/>
<name>A0A3S0PI14_9GAMM</name>
<dbReference type="EC" id="3.2.2.n1" evidence="3"/>
<keyword evidence="3" id="KW-0378">Hydrolase</keyword>
<keyword evidence="5" id="KW-1185">Reference proteome</keyword>
<evidence type="ECO:0000256" key="1">
    <source>
        <dbReference type="ARBA" id="ARBA00000274"/>
    </source>
</evidence>
<dbReference type="FunFam" id="3.40.50.450:FF:000012">
    <property type="entry name" value="LOG family protein YvdD"/>
    <property type="match status" value="1"/>
</dbReference>
<accession>A0A3S0PI14</accession>
<comment type="catalytic activity">
    <reaction evidence="1">
        <text>AMP + H2O = D-ribose 5-phosphate + adenine</text>
        <dbReference type="Rhea" id="RHEA:20129"/>
        <dbReference type="ChEBI" id="CHEBI:15377"/>
        <dbReference type="ChEBI" id="CHEBI:16708"/>
        <dbReference type="ChEBI" id="CHEBI:78346"/>
        <dbReference type="ChEBI" id="CHEBI:456215"/>
        <dbReference type="EC" id="3.2.2.4"/>
    </reaction>
</comment>
<evidence type="ECO:0000256" key="3">
    <source>
        <dbReference type="RuleBase" id="RU363015"/>
    </source>
</evidence>
<keyword evidence="3" id="KW-0203">Cytokinin biosynthesis</keyword>
<dbReference type="InterPro" id="IPR031100">
    <property type="entry name" value="LOG_fam"/>
</dbReference>
<comment type="similarity">
    <text evidence="2 3">Belongs to the LOG family.</text>
</comment>
<sequence length="198" mass="22202">MSPPTSLCVYCGSSSGKHPEYTEQARAFGTEMARRGIALIYGGGKVGLMGSVADAVLTAGGKAIGVIPRQLVEREVAHPGLTEMHVVETMHQRKTRMYELSDAFVALPGGYGTMDEMFEMLTWAQLGLHKYPCAFLDVRGYYTPLRTMMDHMVTEGFVRREQRDSVWFGDSMEKLFDWMSHYQGDDMPKWIDSQSVKA</sequence>
<dbReference type="EMBL" id="RYZR01000003">
    <property type="protein sequence ID" value="RUL66157.1"/>
    <property type="molecule type" value="Genomic_DNA"/>
</dbReference>
<dbReference type="InterPro" id="IPR005269">
    <property type="entry name" value="LOG"/>
</dbReference>
<evidence type="ECO:0000256" key="2">
    <source>
        <dbReference type="ARBA" id="ARBA00006763"/>
    </source>
</evidence>
<dbReference type="Pfam" id="PF03641">
    <property type="entry name" value="Lysine_decarbox"/>
    <property type="match status" value="1"/>
</dbReference>
<dbReference type="AlphaFoldDB" id="A0A3S0PI14"/>
<dbReference type="GO" id="GO:0008714">
    <property type="term" value="F:AMP nucleosidase activity"/>
    <property type="evidence" value="ECO:0007669"/>
    <property type="project" value="UniProtKB-EC"/>
</dbReference>
<dbReference type="Gene3D" id="3.40.50.450">
    <property type="match status" value="1"/>
</dbReference>
<protein>
    <recommendedName>
        <fullName evidence="3">Cytokinin riboside 5'-monophosphate phosphoribohydrolase</fullName>
        <ecNumber evidence="3">3.2.2.n1</ecNumber>
    </recommendedName>
</protein>
<dbReference type="PANTHER" id="PTHR31223:SF70">
    <property type="entry name" value="LOG FAMILY PROTEIN YJL055W"/>
    <property type="match status" value="1"/>
</dbReference>
<reference evidence="4 5" key="1">
    <citation type="submission" date="2018-12" db="EMBL/GenBank/DDBJ databases">
        <title>Dyella dinghuensis sp. nov. DHOA06 and Dyella choica sp. nov. 4M-K27, isolated from forest soil.</title>
        <authorList>
            <person name="Qiu L.-H."/>
            <person name="Gao Z.-H."/>
        </authorList>
    </citation>
    <scope>NUCLEOTIDE SEQUENCE [LARGE SCALE GENOMIC DNA]</scope>
    <source>
        <strain evidence="4 5">DHOA06</strain>
    </source>
</reference>
<dbReference type="OrthoDB" id="9801098at2"/>
<evidence type="ECO:0000313" key="4">
    <source>
        <dbReference type="EMBL" id="RUL66157.1"/>
    </source>
</evidence>
<dbReference type="GO" id="GO:0005829">
    <property type="term" value="C:cytosol"/>
    <property type="evidence" value="ECO:0007669"/>
    <property type="project" value="TreeGrafter"/>
</dbReference>
<gene>
    <name evidence="4" type="ORF">EKH79_05600</name>
</gene>
<evidence type="ECO:0000313" key="5">
    <source>
        <dbReference type="Proteomes" id="UP000267077"/>
    </source>
</evidence>
<organism evidence="4 5">
    <name type="scientific">Dyella dinghuensis</name>
    <dbReference type="NCBI Taxonomy" id="1920169"/>
    <lineage>
        <taxon>Bacteria</taxon>
        <taxon>Pseudomonadati</taxon>
        <taxon>Pseudomonadota</taxon>
        <taxon>Gammaproteobacteria</taxon>
        <taxon>Lysobacterales</taxon>
        <taxon>Rhodanobacteraceae</taxon>
        <taxon>Dyella</taxon>
    </lineage>
</organism>
<comment type="caution">
    <text evidence="4">The sequence shown here is derived from an EMBL/GenBank/DDBJ whole genome shotgun (WGS) entry which is preliminary data.</text>
</comment>
<dbReference type="GO" id="GO:0009691">
    <property type="term" value="P:cytokinin biosynthetic process"/>
    <property type="evidence" value="ECO:0007669"/>
    <property type="project" value="UniProtKB-UniRule"/>
</dbReference>
<dbReference type="NCBIfam" id="TIGR00730">
    <property type="entry name" value="Rossman fold protein, TIGR00730 family"/>
    <property type="match status" value="1"/>
</dbReference>
<dbReference type="PANTHER" id="PTHR31223">
    <property type="entry name" value="LOG FAMILY PROTEIN YJL055W"/>
    <property type="match status" value="1"/>
</dbReference>
<dbReference type="RefSeq" id="WP_126672784.1">
    <property type="nucleotide sequence ID" value="NZ_RYZR01000003.1"/>
</dbReference>
<dbReference type="SUPFAM" id="SSF102405">
    <property type="entry name" value="MCP/YpsA-like"/>
    <property type="match status" value="1"/>
</dbReference>
<dbReference type="Proteomes" id="UP000267077">
    <property type="component" value="Unassembled WGS sequence"/>
</dbReference>